<evidence type="ECO:0000256" key="1">
    <source>
        <dbReference type="SAM" id="Phobius"/>
    </source>
</evidence>
<keyword evidence="1" id="KW-1133">Transmembrane helix</keyword>
<name>A0ABS8WXK4_DATST</name>
<comment type="caution">
    <text evidence="2">The sequence shown here is derived from an EMBL/GenBank/DDBJ whole genome shotgun (WGS) entry which is preliminary data.</text>
</comment>
<organism evidence="2 3">
    <name type="scientific">Datura stramonium</name>
    <name type="common">Jimsonweed</name>
    <name type="synonym">Common thornapple</name>
    <dbReference type="NCBI Taxonomy" id="4076"/>
    <lineage>
        <taxon>Eukaryota</taxon>
        <taxon>Viridiplantae</taxon>
        <taxon>Streptophyta</taxon>
        <taxon>Embryophyta</taxon>
        <taxon>Tracheophyta</taxon>
        <taxon>Spermatophyta</taxon>
        <taxon>Magnoliopsida</taxon>
        <taxon>eudicotyledons</taxon>
        <taxon>Gunneridae</taxon>
        <taxon>Pentapetalae</taxon>
        <taxon>asterids</taxon>
        <taxon>lamiids</taxon>
        <taxon>Solanales</taxon>
        <taxon>Solanaceae</taxon>
        <taxon>Solanoideae</taxon>
        <taxon>Datureae</taxon>
        <taxon>Datura</taxon>
    </lineage>
</organism>
<feature type="transmembrane region" description="Helical" evidence="1">
    <location>
        <begin position="59"/>
        <end position="80"/>
    </location>
</feature>
<evidence type="ECO:0000313" key="2">
    <source>
        <dbReference type="EMBL" id="MCE3216581.1"/>
    </source>
</evidence>
<sequence length="103" mass="11410">MKKFLELRRKLRAHIGHGLGTKIELYEIESPVVPHCMFDPRPSSPCPASICVVKDAFSICGLAAIIGITFFPLSLALVIIELPKVAILVFLDLSQPLLNPFPW</sequence>
<proteinExistence type="predicted"/>
<reference evidence="2 3" key="1">
    <citation type="journal article" date="2021" name="BMC Genomics">
        <title>Datura genome reveals duplications of psychoactive alkaloid biosynthetic genes and high mutation rate following tissue culture.</title>
        <authorList>
            <person name="Rajewski A."/>
            <person name="Carter-House D."/>
            <person name="Stajich J."/>
            <person name="Litt A."/>
        </authorList>
    </citation>
    <scope>NUCLEOTIDE SEQUENCE [LARGE SCALE GENOMIC DNA]</scope>
    <source>
        <strain evidence="2">AR-01</strain>
    </source>
</reference>
<dbReference type="EMBL" id="JACEIK010013592">
    <property type="protein sequence ID" value="MCE3216581.1"/>
    <property type="molecule type" value="Genomic_DNA"/>
</dbReference>
<evidence type="ECO:0000313" key="3">
    <source>
        <dbReference type="Proteomes" id="UP000823775"/>
    </source>
</evidence>
<accession>A0ABS8WXK4</accession>
<dbReference type="Proteomes" id="UP000823775">
    <property type="component" value="Unassembled WGS sequence"/>
</dbReference>
<keyword evidence="3" id="KW-1185">Reference proteome</keyword>
<gene>
    <name evidence="2" type="ORF">HAX54_006994</name>
</gene>
<keyword evidence="1" id="KW-0472">Membrane</keyword>
<protein>
    <submittedName>
        <fullName evidence="2">Uncharacterized protein</fullName>
    </submittedName>
</protein>
<keyword evidence="1" id="KW-0812">Transmembrane</keyword>